<gene>
    <name evidence="2" type="ORF">DXD04_09205</name>
</gene>
<dbReference type="Pfam" id="PF01663">
    <property type="entry name" value="Phosphodiest"/>
    <property type="match status" value="1"/>
</dbReference>
<dbReference type="PANTHER" id="PTHR10151:SF120">
    <property type="entry name" value="BIS(5'-ADENOSYL)-TRIPHOSPHATASE"/>
    <property type="match status" value="1"/>
</dbReference>
<feature type="signal peptide" evidence="1">
    <location>
        <begin position="1"/>
        <end position="19"/>
    </location>
</feature>
<feature type="chain" id="PRO_5017726564" evidence="1">
    <location>
        <begin position="20"/>
        <end position="395"/>
    </location>
</feature>
<dbReference type="CDD" id="cd16018">
    <property type="entry name" value="Enpp"/>
    <property type="match status" value="1"/>
</dbReference>
<keyword evidence="1" id="KW-0732">Signal</keyword>
<evidence type="ECO:0000313" key="2">
    <source>
        <dbReference type="EMBL" id="RGK55772.1"/>
    </source>
</evidence>
<dbReference type="Gene3D" id="3.40.720.10">
    <property type="entry name" value="Alkaline Phosphatase, subunit A"/>
    <property type="match status" value="1"/>
</dbReference>
<proteinExistence type="predicted"/>
<dbReference type="AlphaFoldDB" id="A0A3E4N2E5"/>
<dbReference type="Proteomes" id="UP000260862">
    <property type="component" value="Unassembled WGS sequence"/>
</dbReference>
<comment type="caution">
    <text evidence="2">The sequence shown here is derived from an EMBL/GenBank/DDBJ whole genome shotgun (WGS) entry which is preliminary data.</text>
</comment>
<dbReference type="InterPro" id="IPR002591">
    <property type="entry name" value="Phosphodiest/P_Trfase"/>
</dbReference>
<protein>
    <submittedName>
        <fullName evidence="2">Alkaline phosphatase family protein</fullName>
    </submittedName>
</protein>
<dbReference type="SUPFAM" id="SSF53649">
    <property type="entry name" value="Alkaline phosphatase-like"/>
    <property type="match status" value="1"/>
</dbReference>
<sequence length="395" mass="45740">MKKLISLCMMWCICLSMWAGKHYTVIVSLDGFRWDYPQMYDTPFFDRMAREGVKATMIPSFPSKTFPNHYTIATGLVPDHHGIVANTFWDPQRQELYKMNNLKTRNDASYYGGEPIWITAQKQGIKTGNIYWVGSDISVKGQHPTYYHVYDQKPRLTQTERVAEALRMLKLPEEERPQLVMIYFEDSDTYGHTYSPHSKETHRCVEELDALMKYLWEGLQSLPFGKDINLIVTSDHGMATVSADRFVPIKHLLNEKWYSLIDGNLPAQIYTKPEYRDSVYQALQGLNHVRVWKKEDIPAYLNYGSNPRVGDIIVLPDLGWLVEEGNKTLPGAHGFDPTYDDMQVMFRACGPDFKKRYEAPKFRNVSIYSLLARLLHITPEKTDGCLEEVENMLIQ</sequence>
<dbReference type="PANTHER" id="PTHR10151">
    <property type="entry name" value="ECTONUCLEOTIDE PYROPHOSPHATASE/PHOSPHODIESTERASE"/>
    <property type="match status" value="1"/>
</dbReference>
<keyword evidence="3" id="KW-1185">Reference proteome</keyword>
<dbReference type="GO" id="GO:0016787">
    <property type="term" value="F:hydrolase activity"/>
    <property type="evidence" value="ECO:0007669"/>
    <property type="project" value="UniProtKB-ARBA"/>
</dbReference>
<reference evidence="2 3" key="1">
    <citation type="submission" date="2018-08" db="EMBL/GenBank/DDBJ databases">
        <title>A genome reference for cultivated species of the human gut microbiota.</title>
        <authorList>
            <person name="Zou Y."/>
            <person name="Xue W."/>
            <person name="Luo G."/>
        </authorList>
    </citation>
    <scope>NUCLEOTIDE SEQUENCE [LARGE SCALE GENOMIC DNA]</scope>
    <source>
        <strain evidence="2 3">TF10-3AC</strain>
    </source>
</reference>
<name>A0A3E4N2E5_9BACT</name>
<evidence type="ECO:0000256" key="1">
    <source>
        <dbReference type="SAM" id="SignalP"/>
    </source>
</evidence>
<evidence type="ECO:0000313" key="3">
    <source>
        <dbReference type="Proteomes" id="UP000260862"/>
    </source>
</evidence>
<dbReference type="RefSeq" id="WP_117672811.1">
    <property type="nucleotide sequence ID" value="NZ_CABOGR010000015.1"/>
</dbReference>
<organism evidence="2 3">
    <name type="scientific">Phocaeicola plebeius</name>
    <dbReference type="NCBI Taxonomy" id="310297"/>
    <lineage>
        <taxon>Bacteria</taxon>
        <taxon>Pseudomonadati</taxon>
        <taxon>Bacteroidota</taxon>
        <taxon>Bacteroidia</taxon>
        <taxon>Bacteroidales</taxon>
        <taxon>Bacteroidaceae</taxon>
        <taxon>Phocaeicola</taxon>
    </lineage>
</organism>
<dbReference type="Gene3D" id="3.30.1360.180">
    <property type="match status" value="1"/>
</dbReference>
<dbReference type="InterPro" id="IPR017850">
    <property type="entry name" value="Alkaline_phosphatase_core_sf"/>
</dbReference>
<dbReference type="EMBL" id="QSQT01000015">
    <property type="protein sequence ID" value="RGK55772.1"/>
    <property type="molecule type" value="Genomic_DNA"/>
</dbReference>
<accession>A0A3E4N2E5</accession>